<dbReference type="EMBL" id="QGSY01000322">
    <property type="protein sequence ID" value="RQX02044.1"/>
    <property type="molecule type" value="Genomic_DNA"/>
</dbReference>
<dbReference type="AlphaFoldDB" id="A0A3N9WMN4"/>
<accession>A0A3N9WMN4</accession>
<comment type="caution">
    <text evidence="1">The sequence shown here is derived from an EMBL/GenBank/DDBJ whole genome shotgun (WGS) entry which is preliminary data.</text>
</comment>
<sequence length="102" mass="10768">MMVAAPSGTLSLKVVVNLKPSPSSLTVNPSTLSSPLKGSRTTRMWSLPLSVLTIIRPSTRITLGPDGSSGRVKGDEPPMNRCHALVMVARPSEIARRFAAAS</sequence>
<proteinExistence type="predicted"/>
<dbReference type="RefSeq" id="WP_124862353.1">
    <property type="nucleotide sequence ID" value="NZ_JBEXYX010000022.1"/>
</dbReference>
<protein>
    <submittedName>
        <fullName evidence="1">Uncharacterized protein</fullName>
    </submittedName>
</protein>
<organism evidence="1 2">
    <name type="scientific">Micromonospora arida</name>
    <dbReference type="NCBI Taxonomy" id="2203715"/>
    <lineage>
        <taxon>Bacteria</taxon>
        <taxon>Bacillati</taxon>
        <taxon>Actinomycetota</taxon>
        <taxon>Actinomycetes</taxon>
        <taxon>Micromonosporales</taxon>
        <taxon>Micromonosporaceae</taxon>
        <taxon>Micromonospora</taxon>
    </lineage>
</organism>
<dbReference type="Proteomes" id="UP000266889">
    <property type="component" value="Unassembled WGS sequence"/>
</dbReference>
<gene>
    <name evidence="1" type="ORF">DLJ58_31885</name>
</gene>
<reference evidence="1 2" key="1">
    <citation type="submission" date="2018-05" db="EMBL/GenBank/DDBJ databases">
        <title>Micromonospora from Atacama Desert.</title>
        <authorList>
            <person name="Carro L."/>
            <person name="Goodfellow M."/>
            <person name="Klenk H.-P."/>
        </authorList>
    </citation>
    <scope>NUCLEOTIDE SEQUENCE [LARGE SCALE GENOMIC DNA]</scope>
    <source>
        <strain evidence="1 2">LB32</strain>
    </source>
</reference>
<name>A0A3N9WMN4_9ACTN</name>
<evidence type="ECO:0000313" key="1">
    <source>
        <dbReference type="EMBL" id="RQX02044.1"/>
    </source>
</evidence>
<keyword evidence="2" id="KW-1185">Reference proteome</keyword>
<evidence type="ECO:0000313" key="2">
    <source>
        <dbReference type="Proteomes" id="UP000266889"/>
    </source>
</evidence>